<dbReference type="PANTHER" id="PTHR30419">
    <property type="entry name" value="HTH-TYPE TRANSCRIPTIONAL REGULATOR YBHD"/>
    <property type="match status" value="1"/>
</dbReference>
<dbReference type="Gene3D" id="3.40.190.290">
    <property type="match status" value="1"/>
</dbReference>
<evidence type="ECO:0000256" key="4">
    <source>
        <dbReference type="ARBA" id="ARBA00023163"/>
    </source>
</evidence>
<dbReference type="CDD" id="cd05466">
    <property type="entry name" value="PBP2_LTTR_substrate"/>
    <property type="match status" value="1"/>
</dbReference>
<organism evidence="6 7">
    <name type="scientific">Acetobacter nitrogenifigens DSM 23921 = NBRC 105050</name>
    <dbReference type="NCBI Taxonomy" id="1120919"/>
    <lineage>
        <taxon>Bacteria</taxon>
        <taxon>Pseudomonadati</taxon>
        <taxon>Pseudomonadota</taxon>
        <taxon>Alphaproteobacteria</taxon>
        <taxon>Acetobacterales</taxon>
        <taxon>Acetobacteraceae</taxon>
        <taxon>Acetobacter</taxon>
    </lineage>
</organism>
<dbReference type="GO" id="GO:0003677">
    <property type="term" value="F:DNA binding"/>
    <property type="evidence" value="ECO:0007669"/>
    <property type="project" value="UniProtKB-KW"/>
</dbReference>
<name>A0A511XCN6_9PROT</name>
<dbReference type="InterPro" id="IPR036390">
    <property type="entry name" value="WH_DNA-bd_sf"/>
</dbReference>
<evidence type="ECO:0000256" key="3">
    <source>
        <dbReference type="ARBA" id="ARBA00023125"/>
    </source>
</evidence>
<dbReference type="InterPro" id="IPR036388">
    <property type="entry name" value="WH-like_DNA-bd_sf"/>
</dbReference>
<dbReference type="SUPFAM" id="SSF53850">
    <property type="entry name" value="Periplasmic binding protein-like II"/>
    <property type="match status" value="1"/>
</dbReference>
<evidence type="ECO:0000259" key="5">
    <source>
        <dbReference type="PROSITE" id="PS50931"/>
    </source>
</evidence>
<dbReference type="InterPro" id="IPR000847">
    <property type="entry name" value="LysR_HTH_N"/>
</dbReference>
<keyword evidence="3" id="KW-0238">DNA-binding</keyword>
<feature type="domain" description="HTH lysR-type" evidence="5">
    <location>
        <begin position="1"/>
        <end position="58"/>
    </location>
</feature>
<dbReference type="InterPro" id="IPR005119">
    <property type="entry name" value="LysR_subst-bd"/>
</dbReference>
<dbReference type="PROSITE" id="PS50931">
    <property type="entry name" value="HTH_LYSR"/>
    <property type="match status" value="1"/>
</dbReference>
<keyword evidence="2" id="KW-0805">Transcription regulation</keyword>
<protein>
    <submittedName>
        <fullName evidence="6">LysR family transcriptional regulator</fullName>
    </submittedName>
</protein>
<dbReference type="Pfam" id="PF00126">
    <property type="entry name" value="HTH_1"/>
    <property type="match status" value="1"/>
</dbReference>
<evidence type="ECO:0000256" key="1">
    <source>
        <dbReference type="ARBA" id="ARBA00009437"/>
    </source>
</evidence>
<dbReference type="STRING" id="1120919.GCA_000429165_02720"/>
<accession>A0A511XCN6</accession>
<dbReference type="Gene3D" id="1.10.10.10">
    <property type="entry name" value="Winged helix-like DNA-binding domain superfamily/Winged helix DNA-binding domain"/>
    <property type="match status" value="1"/>
</dbReference>
<dbReference type="OrthoDB" id="9775392at2"/>
<keyword evidence="7" id="KW-1185">Reference proteome</keyword>
<dbReference type="SUPFAM" id="SSF46785">
    <property type="entry name" value="Winged helix' DNA-binding domain"/>
    <property type="match status" value="1"/>
</dbReference>
<dbReference type="RefSeq" id="WP_026398349.1">
    <property type="nucleotide sequence ID" value="NZ_AUBI01000011.1"/>
</dbReference>
<gene>
    <name evidence="6" type="ORF">ANI02nite_26130</name>
</gene>
<dbReference type="FunFam" id="1.10.10.10:FF:000001">
    <property type="entry name" value="LysR family transcriptional regulator"/>
    <property type="match status" value="1"/>
</dbReference>
<dbReference type="InterPro" id="IPR050950">
    <property type="entry name" value="HTH-type_LysR_regulators"/>
</dbReference>
<dbReference type="PRINTS" id="PR00039">
    <property type="entry name" value="HTHLYSR"/>
</dbReference>
<dbReference type="EMBL" id="BJYF01000020">
    <property type="protein sequence ID" value="GEN60729.1"/>
    <property type="molecule type" value="Genomic_DNA"/>
</dbReference>
<dbReference type="GO" id="GO:0005829">
    <property type="term" value="C:cytosol"/>
    <property type="evidence" value="ECO:0007669"/>
    <property type="project" value="TreeGrafter"/>
</dbReference>
<keyword evidence="4" id="KW-0804">Transcription</keyword>
<comment type="caution">
    <text evidence="6">The sequence shown here is derived from an EMBL/GenBank/DDBJ whole genome shotgun (WGS) entry which is preliminary data.</text>
</comment>
<reference evidence="6 7" key="1">
    <citation type="submission" date="2019-07" db="EMBL/GenBank/DDBJ databases">
        <title>Whole genome shotgun sequence of Acetobacter nitrogenifigens NBRC 105050.</title>
        <authorList>
            <person name="Hosoyama A."/>
            <person name="Uohara A."/>
            <person name="Ohji S."/>
            <person name="Ichikawa N."/>
        </authorList>
    </citation>
    <scope>NUCLEOTIDE SEQUENCE [LARGE SCALE GENOMIC DNA]</scope>
    <source>
        <strain evidence="6 7">NBRC 105050</strain>
    </source>
</reference>
<evidence type="ECO:0000256" key="2">
    <source>
        <dbReference type="ARBA" id="ARBA00023015"/>
    </source>
</evidence>
<comment type="similarity">
    <text evidence="1">Belongs to the LysR transcriptional regulatory family.</text>
</comment>
<dbReference type="Proteomes" id="UP000321635">
    <property type="component" value="Unassembled WGS sequence"/>
</dbReference>
<dbReference type="PANTHER" id="PTHR30419:SF31">
    <property type="entry name" value="BLR3139 PROTEIN"/>
    <property type="match status" value="1"/>
</dbReference>
<proteinExistence type="inferred from homology"/>
<dbReference type="Pfam" id="PF03466">
    <property type="entry name" value="LysR_substrate"/>
    <property type="match status" value="1"/>
</dbReference>
<sequence>MFLRQLSYLVAIDRFRHFSRAAEHCGVSQPALSSAVRQLEHELGVTIVRRRQRVMGFTPEGERVLAWARQSLSALDGLRQEAKFAHEIAGGSLSVAVMPPTQQLAPLLVESLRATIPALHISLTVAANRDILQGLAEQRIDLGVIYLDQLPETGALEIRKLYDERLVLVGAAGVALPGKSRCSWAQAATLPLCLLDRSMRSRQIIDAAFEKAGVTPDVPFESNALELLHTELRAGRLASILPISALPAATGSDAFQFRHLEQTAEAAVGLARLRTPIESALMERCWRIASRLSFEGVFAL</sequence>
<evidence type="ECO:0000313" key="6">
    <source>
        <dbReference type="EMBL" id="GEN60729.1"/>
    </source>
</evidence>
<dbReference type="AlphaFoldDB" id="A0A511XCN6"/>
<evidence type="ECO:0000313" key="7">
    <source>
        <dbReference type="Proteomes" id="UP000321635"/>
    </source>
</evidence>
<dbReference type="GO" id="GO:0003700">
    <property type="term" value="F:DNA-binding transcription factor activity"/>
    <property type="evidence" value="ECO:0007669"/>
    <property type="project" value="InterPro"/>
</dbReference>